<dbReference type="Proteomes" id="UP001147746">
    <property type="component" value="Unassembled WGS sequence"/>
</dbReference>
<evidence type="ECO:0000256" key="4">
    <source>
        <dbReference type="ARBA" id="ARBA00023242"/>
    </source>
</evidence>
<reference evidence="6" key="2">
    <citation type="journal article" date="2023" name="IMA Fungus">
        <title>Comparative genomic study of the Penicillium genus elucidates a diverse pangenome and 15 lateral gene transfer events.</title>
        <authorList>
            <person name="Petersen C."/>
            <person name="Sorensen T."/>
            <person name="Nielsen M.R."/>
            <person name="Sondergaard T.E."/>
            <person name="Sorensen J.L."/>
            <person name="Fitzpatrick D.A."/>
            <person name="Frisvad J.C."/>
            <person name="Nielsen K.L."/>
        </authorList>
    </citation>
    <scope>NUCLEOTIDE SEQUENCE</scope>
    <source>
        <strain evidence="6">IBT 21472</strain>
    </source>
</reference>
<dbReference type="GO" id="GO:0005634">
    <property type="term" value="C:nucleus"/>
    <property type="evidence" value="ECO:0007669"/>
    <property type="project" value="UniProtKB-SubCell"/>
</dbReference>
<keyword evidence="7" id="KW-1185">Reference proteome</keyword>
<dbReference type="AlphaFoldDB" id="A0A9W9PYR5"/>
<dbReference type="PANTHER" id="PTHR31001">
    <property type="entry name" value="UNCHARACTERIZED TRANSCRIPTIONAL REGULATORY PROTEIN"/>
    <property type="match status" value="1"/>
</dbReference>
<comment type="caution">
    <text evidence="6">The sequence shown here is derived from an EMBL/GenBank/DDBJ whole genome shotgun (WGS) entry which is preliminary data.</text>
</comment>
<dbReference type="CDD" id="cd12148">
    <property type="entry name" value="fungal_TF_MHR"/>
    <property type="match status" value="1"/>
</dbReference>
<keyword evidence="3" id="KW-0804">Transcription</keyword>
<name>A0A9W9PYR5_9EURO</name>
<dbReference type="EMBL" id="JAPZBO010000004">
    <property type="protein sequence ID" value="KAJ5318651.1"/>
    <property type="molecule type" value="Genomic_DNA"/>
</dbReference>
<evidence type="ECO:0000256" key="2">
    <source>
        <dbReference type="ARBA" id="ARBA00023015"/>
    </source>
</evidence>
<evidence type="ECO:0000256" key="5">
    <source>
        <dbReference type="SAM" id="MobiDB-lite"/>
    </source>
</evidence>
<evidence type="ECO:0000256" key="3">
    <source>
        <dbReference type="ARBA" id="ARBA00023163"/>
    </source>
</evidence>
<keyword evidence="2" id="KW-0805">Transcription regulation</keyword>
<evidence type="ECO:0000256" key="1">
    <source>
        <dbReference type="ARBA" id="ARBA00004123"/>
    </source>
</evidence>
<sequence length="361" mass="40542">METCCNVQGPPDGGLARAPESGDGRHRQNSSIPPTGSGAAALELPSSDDVARLTKQYFASVFGVITQFQEDLKAFRQNPDSTSRSWLAMLFAILALGYQAEENTEQSIYYENAAWKYLPINDSLFEQSTTALEATLLIIYGRVLRGDNVSSDLSLAYKKAKNIGCHQCSTEPMTCEEHRIYLVSLKTLLFMNYQVYGDCQDPSVLGYILLAGRTSVETESLSMNVNALSRFLVQHYEALGILDTVTRSMRQDEYSDRRIPGVAKKLSRLENDCNNELDTDLSASDSDKRFYREILLYTIRHIRQLVCLSYTEKPIDEDIAPNAESAAILGIDSAICTLKIFYSLTEDKQFEKYAWTQSWRG</sequence>
<dbReference type="InterPro" id="IPR050613">
    <property type="entry name" value="Sec_Metabolite_Reg"/>
</dbReference>
<proteinExistence type="predicted"/>
<organism evidence="6 7">
    <name type="scientific">Penicillium atrosanguineum</name>
    <dbReference type="NCBI Taxonomy" id="1132637"/>
    <lineage>
        <taxon>Eukaryota</taxon>
        <taxon>Fungi</taxon>
        <taxon>Dikarya</taxon>
        <taxon>Ascomycota</taxon>
        <taxon>Pezizomycotina</taxon>
        <taxon>Eurotiomycetes</taxon>
        <taxon>Eurotiomycetidae</taxon>
        <taxon>Eurotiales</taxon>
        <taxon>Aspergillaceae</taxon>
        <taxon>Penicillium</taxon>
    </lineage>
</organism>
<reference evidence="6" key="1">
    <citation type="submission" date="2022-12" db="EMBL/GenBank/DDBJ databases">
        <authorList>
            <person name="Petersen C."/>
        </authorList>
    </citation>
    <scope>NUCLEOTIDE SEQUENCE</scope>
    <source>
        <strain evidence="6">IBT 21472</strain>
    </source>
</reference>
<comment type="subcellular location">
    <subcellularLocation>
        <location evidence="1">Nucleus</location>
    </subcellularLocation>
</comment>
<protein>
    <submittedName>
        <fullName evidence="6">Uncharacterized protein</fullName>
    </submittedName>
</protein>
<feature type="region of interest" description="Disordered" evidence="5">
    <location>
        <begin position="1"/>
        <end position="38"/>
    </location>
</feature>
<evidence type="ECO:0000313" key="6">
    <source>
        <dbReference type="EMBL" id="KAJ5318651.1"/>
    </source>
</evidence>
<keyword evidence="4" id="KW-0539">Nucleus</keyword>
<dbReference type="PANTHER" id="PTHR31001:SF88">
    <property type="entry name" value="TRANSCRIPTION FACTOR PDR3"/>
    <property type="match status" value="1"/>
</dbReference>
<gene>
    <name evidence="6" type="ORF">N7476_005071</name>
</gene>
<evidence type="ECO:0000313" key="7">
    <source>
        <dbReference type="Proteomes" id="UP001147746"/>
    </source>
</evidence>
<accession>A0A9W9PYR5</accession>